<protein>
    <recommendedName>
        <fullName evidence="3">HNH endonuclease</fullName>
    </recommendedName>
</protein>
<keyword evidence="2" id="KW-1185">Reference proteome</keyword>
<sequence length="181" mass="20644">MEVEHFYYKEMYPNLVVEWNNLLACCKRCNTAKGRHDVGIEPIVNPTTDDPRVHLSLRNYRFYPKTQIGKTTRDVLNLNDQQRAVQARFAVGELMANYSEELEEIAVKYTNNPTSRLRNKTSNKLEGALKEAAPEAQFGSTAATELKSNVNFSNAISILRSTDVWTPEIEKSYQCCIAISY</sequence>
<name>A0ABU3MH42_9PROT</name>
<dbReference type="Proteomes" id="UP001258945">
    <property type="component" value="Unassembled WGS sequence"/>
</dbReference>
<proteinExistence type="predicted"/>
<comment type="caution">
    <text evidence="1">The sequence shown here is derived from an EMBL/GenBank/DDBJ whole genome shotgun (WGS) entry which is preliminary data.</text>
</comment>
<evidence type="ECO:0000313" key="1">
    <source>
        <dbReference type="EMBL" id="MDT8332299.1"/>
    </source>
</evidence>
<dbReference type="RefSeq" id="WP_314282917.1">
    <property type="nucleotide sequence ID" value="NZ_JAVVDO010000025.1"/>
</dbReference>
<evidence type="ECO:0000313" key="2">
    <source>
        <dbReference type="Proteomes" id="UP001258945"/>
    </source>
</evidence>
<accession>A0ABU3MH42</accession>
<reference evidence="1 2" key="1">
    <citation type="journal article" date="2019" name="Microb. Pathog.">
        <title>Comparison of VITEK 2, MALDI-TOF MS, 16S rRNA gene sequencing, and whole-genome sequencing for identification of Roseomonas mucosa.</title>
        <authorList>
            <person name="Rudolph W.W."/>
            <person name="Gunzer F."/>
            <person name="Trauth M."/>
            <person name="Bunk B."/>
            <person name="Bigge R."/>
            <person name="Schrottner P."/>
        </authorList>
    </citation>
    <scope>NUCLEOTIDE SEQUENCE [LARGE SCALE GENOMIC DNA]</scope>
    <source>
        <strain evidence="1 2">DSM 103800</strain>
    </source>
</reference>
<organism evidence="1 2">
    <name type="scientific">Roseomonas gilardii</name>
    <dbReference type="NCBI Taxonomy" id="257708"/>
    <lineage>
        <taxon>Bacteria</taxon>
        <taxon>Pseudomonadati</taxon>
        <taxon>Pseudomonadota</taxon>
        <taxon>Alphaproteobacteria</taxon>
        <taxon>Acetobacterales</taxon>
        <taxon>Roseomonadaceae</taxon>
        <taxon>Roseomonas</taxon>
    </lineage>
</organism>
<dbReference type="EMBL" id="JAVVDO010000025">
    <property type="protein sequence ID" value="MDT8332299.1"/>
    <property type="molecule type" value="Genomic_DNA"/>
</dbReference>
<evidence type="ECO:0008006" key="3">
    <source>
        <dbReference type="Google" id="ProtNLM"/>
    </source>
</evidence>
<gene>
    <name evidence="1" type="ORF">RQ831_14655</name>
</gene>